<dbReference type="InterPro" id="IPR013103">
    <property type="entry name" value="RVT_2"/>
</dbReference>
<dbReference type="Proteomes" id="UP000719412">
    <property type="component" value="Unassembled WGS sequence"/>
</dbReference>
<keyword evidence="8" id="KW-0239">DNA-directed DNA polymerase</keyword>
<dbReference type="Pfam" id="PF25597">
    <property type="entry name" value="SH3_retrovirus"/>
    <property type="match status" value="1"/>
</dbReference>
<dbReference type="GO" id="GO:0003964">
    <property type="term" value="F:RNA-directed DNA polymerase activity"/>
    <property type="evidence" value="ECO:0007669"/>
    <property type="project" value="UniProtKB-KW"/>
</dbReference>
<evidence type="ECO:0000256" key="10">
    <source>
        <dbReference type="ARBA" id="ARBA00023268"/>
    </source>
</evidence>
<feature type="domain" description="Integrase catalytic" evidence="12">
    <location>
        <begin position="1"/>
        <end position="95"/>
    </location>
</feature>
<evidence type="ECO:0000256" key="9">
    <source>
        <dbReference type="ARBA" id="ARBA00023172"/>
    </source>
</evidence>
<sequence>MVDNGGEFCTQQMESYLKAAGITRQKTNPYTPEQNGLCERFNRTIVERAIYRLFEAELDKSFWAEAVNTAVYLKNRSPASGLGQMTPFERWTGRKPDVSHVRVFGSPAMVHIPKNKRQKWDKKATKYIFVGFPENVKGYRLYNPKTRQVTTSRDVIIMEKNQINSDKSQIEVKENDKVPEVQPVEDEDSTEEDNSVPHPNDPTYGFTNLIVLDGWESCAEEITYEEAMNGPKKEMWRQAMMEELKAFEDNQTWKLVDVKKADRVVQCKWVFKKKFESDNKVRFRARLVAKGFTQKEGFCEFGSFWCLCFCGVECASCKVGGMWVECSPAHLRHLNFALQPVCVWPYNWHL</sequence>
<dbReference type="GO" id="GO:0003676">
    <property type="term" value="F:nucleic acid binding"/>
    <property type="evidence" value="ECO:0007669"/>
    <property type="project" value="InterPro"/>
</dbReference>
<dbReference type="GO" id="GO:0046872">
    <property type="term" value="F:metal ion binding"/>
    <property type="evidence" value="ECO:0007669"/>
    <property type="project" value="UniProtKB-KW"/>
</dbReference>
<evidence type="ECO:0000256" key="5">
    <source>
        <dbReference type="ARBA" id="ARBA00022842"/>
    </source>
</evidence>
<evidence type="ECO:0000259" key="12">
    <source>
        <dbReference type="PROSITE" id="PS50994"/>
    </source>
</evidence>
<dbReference type="Gene3D" id="3.30.420.10">
    <property type="entry name" value="Ribonuclease H-like superfamily/Ribonuclease H"/>
    <property type="match status" value="1"/>
</dbReference>
<dbReference type="SUPFAM" id="SSF53098">
    <property type="entry name" value="Ribonuclease H-like"/>
    <property type="match status" value="1"/>
</dbReference>
<keyword evidence="6" id="KW-0229">DNA integration</keyword>
<keyword evidence="14" id="KW-1185">Reference proteome</keyword>
<keyword evidence="5" id="KW-0460">Magnesium</keyword>
<evidence type="ECO:0000313" key="14">
    <source>
        <dbReference type="Proteomes" id="UP000719412"/>
    </source>
</evidence>
<comment type="caution">
    <text evidence="13">The sequence shown here is derived from an EMBL/GenBank/DDBJ whole genome shotgun (WGS) entry which is preliminary data.</text>
</comment>
<evidence type="ECO:0000256" key="11">
    <source>
        <dbReference type="SAM" id="MobiDB-lite"/>
    </source>
</evidence>
<gene>
    <name evidence="13" type="ORF">GEV33_003480</name>
</gene>
<evidence type="ECO:0000256" key="7">
    <source>
        <dbReference type="ARBA" id="ARBA00022918"/>
    </source>
</evidence>
<feature type="region of interest" description="Disordered" evidence="11">
    <location>
        <begin position="167"/>
        <end position="201"/>
    </location>
</feature>
<dbReference type="GO" id="GO:0003887">
    <property type="term" value="F:DNA-directed DNA polymerase activity"/>
    <property type="evidence" value="ECO:0007669"/>
    <property type="project" value="UniProtKB-KW"/>
</dbReference>
<dbReference type="InterPro" id="IPR036397">
    <property type="entry name" value="RNaseH_sf"/>
</dbReference>
<accession>A0A8J6HST9</accession>
<dbReference type="Pfam" id="PF07727">
    <property type="entry name" value="RVT_2"/>
    <property type="match status" value="1"/>
</dbReference>
<dbReference type="PROSITE" id="PS50994">
    <property type="entry name" value="INTEGRASE"/>
    <property type="match status" value="1"/>
</dbReference>
<dbReference type="InterPro" id="IPR057670">
    <property type="entry name" value="SH3_retrovirus"/>
</dbReference>
<dbReference type="PANTHER" id="PTHR42648">
    <property type="entry name" value="TRANSPOSASE, PUTATIVE-RELATED"/>
    <property type="match status" value="1"/>
</dbReference>
<evidence type="ECO:0000256" key="1">
    <source>
        <dbReference type="ARBA" id="ARBA00022722"/>
    </source>
</evidence>
<dbReference type="PANTHER" id="PTHR42648:SF11">
    <property type="entry name" value="TRANSPOSON TY4-P GAG-POL POLYPROTEIN"/>
    <property type="match status" value="1"/>
</dbReference>
<evidence type="ECO:0000256" key="2">
    <source>
        <dbReference type="ARBA" id="ARBA00022723"/>
    </source>
</evidence>
<protein>
    <recommendedName>
        <fullName evidence="12">Integrase catalytic domain-containing protein</fullName>
    </recommendedName>
</protein>
<evidence type="ECO:0000313" key="13">
    <source>
        <dbReference type="EMBL" id="KAH0819311.1"/>
    </source>
</evidence>
<dbReference type="GO" id="GO:0006310">
    <property type="term" value="P:DNA recombination"/>
    <property type="evidence" value="ECO:0007669"/>
    <property type="project" value="UniProtKB-KW"/>
</dbReference>
<evidence type="ECO:0000256" key="4">
    <source>
        <dbReference type="ARBA" id="ARBA00022801"/>
    </source>
</evidence>
<evidence type="ECO:0000256" key="8">
    <source>
        <dbReference type="ARBA" id="ARBA00022932"/>
    </source>
</evidence>
<dbReference type="AlphaFoldDB" id="A0A8J6HST9"/>
<keyword evidence="3" id="KW-0255">Endonuclease</keyword>
<dbReference type="InterPro" id="IPR039537">
    <property type="entry name" value="Retrotran_Ty1/copia-like"/>
</dbReference>
<keyword evidence="1" id="KW-0540">Nuclease</keyword>
<dbReference type="InterPro" id="IPR012337">
    <property type="entry name" value="RNaseH-like_sf"/>
</dbReference>
<keyword evidence="7" id="KW-0695">RNA-directed DNA polymerase</keyword>
<organism evidence="13 14">
    <name type="scientific">Tenebrio molitor</name>
    <name type="common">Yellow mealworm beetle</name>
    <dbReference type="NCBI Taxonomy" id="7067"/>
    <lineage>
        <taxon>Eukaryota</taxon>
        <taxon>Metazoa</taxon>
        <taxon>Ecdysozoa</taxon>
        <taxon>Arthropoda</taxon>
        <taxon>Hexapoda</taxon>
        <taxon>Insecta</taxon>
        <taxon>Pterygota</taxon>
        <taxon>Neoptera</taxon>
        <taxon>Endopterygota</taxon>
        <taxon>Coleoptera</taxon>
        <taxon>Polyphaga</taxon>
        <taxon>Cucujiformia</taxon>
        <taxon>Tenebrionidae</taxon>
        <taxon>Tenebrio</taxon>
    </lineage>
</organism>
<keyword evidence="10" id="KW-0511">Multifunctional enzyme</keyword>
<evidence type="ECO:0000256" key="3">
    <source>
        <dbReference type="ARBA" id="ARBA00022759"/>
    </source>
</evidence>
<reference evidence="13" key="2">
    <citation type="submission" date="2021-08" db="EMBL/GenBank/DDBJ databases">
        <authorList>
            <person name="Eriksson T."/>
        </authorList>
    </citation>
    <scope>NUCLEOTIDE SEQUENCE</scope>
    <source>
        <strain evidence="13">Stoneville</strain>
        <tissue evidence="13">Whole head</tissue>
    </source>
</reference>
<keyword evidence="8" id="KW-0548">Nucleotidyltransferase</keyword>
<evidence type="ECO:0000256" key="6">
    <source>
        <dbReference type="ARBA" id="ARBA00022908"/>
    </source>
</evidence>
<proteinExistence type="predicted"/>
<reference evidence="13" key="1">
    <citation type="journal article" date="2020" name="J Insects Food Feed">
        <title>The yellow mealworm (Tenebrio molitor) genome: a resource for the emerging insects as food and feed industry.</title>
        <authorList>
            <person name="Eriksson T."/>
            <person name="Andere A."/>
            <person name="Kelstrup H."/>
            <person name="Emery V."/>
            <person name="Picard C."/>
        </authorList>
    </citation>
    <scope>NUCLEOTIDE SEQUENCE</scope>
    <source>
        <strain evidence="13">Stoneville</strain>
        <tissue evidence="13">Whole head</tissue>
    </source>
</reference>
<keyword evidence="9" id="KW-0233">DNA recombination</keyword>
<dbReference type="EMBL" id="JABDTM020014887">
    <property type="protein sequence ID" value="KAH0819311.1"/>
    <property type="molecule type" value="Genomic_DNA"/>
</dbReference>
<dbReference type="GO" id="GO:0016787">
    <property type="term" value="F:hydrolase activity"/>
    <property type="evidence" value="ECO:0007669"/>
    <property type="project" value="UniProtKB-KW"/>
</dbReference>
<feature type="compositionally biased region" description="Basic and acidic residues" evidence="11">
    <location>
        <begin position="168"/>
        <end position="179"/>
    </location>
</feature>
<keyword evidence="4" id="KW-0378">Hydrolase</keyword>
<feature type="compositionally biased region" description="Acidic residues" evidence="11">
    <location>
        <begin position="183"/>
        <end position="194"/>
    </location>
</feature>
<dbReference type="GO" id="GO:0015074">
    <property type="term" value="P:DNA integration"/>
    <property type="evidence" value="ECO:0007669"/>
    <property type="project" value="UniProtKB-KW"/>
</dbReference>
<keyword evidence="2" id="KW-0479">Metal-binding</keyword>
<dbReference type="InterPro" id="IPR001584">
    <property type="entry name" value="Integrase_cat-core"/>
</dbReference>
<keyword evidence="8" id="KW-0808">Transferase</keyword>
<name>A0A8J6HST9_TENMO</name>
<dbReference type="GO" id="GO:0004519">
    <property type="term" value="F:endonuclease activity"/>
    <property type="evidence" value="ECO:0007669"/>
    <property type="project" value="UniProtKB-KW"/>
</dbReference>